<dbReference type="CDD" id="cd02588">
    <property type="entry name" value="HAD_L2-DEX"/>
    <property type="match status" value="1"/>
</dbReference>
<dbReference type="SFLD" id="SFLDS00003">
    <property type="entry name" value="Haloacid_Dehalogenase"/>
    <property type="match status" value="1"/>
</dbReference>
<sequence length="219" mass="25598">MKFKAILFDAYGTLFDVHTVIKACEEYYPDKGTKISQLWRQKQIEYAMQSQIMDRYVDFYELTKKSLRYAIDAVDEKVTPESEEALLHAYFKLNLYSEVKQVLAYLKEKGHLLAIFTNGPKHMIDPLVAHHRLAPLFDDVISIDEIKQYKPSMASYHYVANKLEVERDEVLFLSSNPWDIAGAKNYGFSTVWVNRDHQVPEHRELTPNRVIHDLTNLVK</sequence>
<dbReference type="SFLD" id="SFLDF00045">
    <property type="entry name" value="2-haloacid_dehalogenase"/>
    <property type="match status" value="1"/>
</dbReference>
<dbReference type="PANTHER" id="PTHR43316:SF3">
    <property type="entry name" value="HALOACID DEHALOGENASE, TYPE II (AFU_ORTHOLOGUE AFUA_2G07750)-RELATED"/>
    <property type="match status" value="1"/>
</dbReference>
<gene>
    <name evidence="3" type="ORF">AS180_06635</name>
</gene>
<evidence type="ECO:0000256" key="1">
    <source>
        <dbReference type="ARBA" id="ARBA00008106"/>
    </source>
</evidence>
<dbReference type="InterPro" id="IPR006328">
    <property type="entry name" value="2-HAD"/>
</dbReference>
<accession>A0A0V8JNM5</accession>
<keyword evidence="2" id="KW-0378">Hydrolase</keyword>
<protein>
    <submittedName>
        <fullName evidence="3">Haloacid dehalogenase</fullName>
    </submittedName>
</protein>
<dbReference type="InterPro" id="IPR023198">
    <property type="entry name" value="PGP-like_dom2"/>
</dbReference>
<evidence type="ECO:0000256" key="2">
    <source>
        <dbReference type="ARBA" id="ARBA00022801"/>
    </source>
</evidence>
<dbReference type="InterPro" id="IPR006439">
    <property type="entry name" value="HAD-SF_hydro_IA"/>
</dbReference>
<dbReference type="GO" id="GO:0019120">
    <property type="term" value="F:hydrolase activity, acting on acid halide bonds, in C-halide compounds"/>
    <property type="evidence" value="ECO:0007669"/>
    <property type="project" value="InterPro"/>
</dbReference>
<dbReference type="Gene3D" id="1.10.150.240">
    <property type="entry name" value="Putative phosphatase, domain 2"/>
    <property type="match status" value="1"/>
</dbReference>
<comment type="similarity">
    <text evidence="1">Belongs to the HAD-like hydrolase superfamily. S-2-haloalkanoic acid dehalogenase family.</text>
</comment>
<dbReference type="InterPro" id="IPR051540">
    <property type="entry name" value="S-2-haloacid_dehalogenase"/>
</dbReference>
<dbReference type="Proteomes" id="UP000053681">
    <property type="component" value="Unassembled WGS sequence"/>
</dbReference>
<dbReference type="NCBIfam" id="TIGR01493">
    <property type="entry name" value="HAD-SF-IA-v2"/>
    <property type="match status" value="1"/>
</dbReference>
<name>A0A0V8JNM5_9BACI</name>
<dbReference type="NCBIfam" id="TIGR01428">
    <property type="entry name" value="HAD_type_II"/>
    <property type="match status" value="1"/>
</dbReference>
<dbReference type="Pfam" id="PF00702">
    <property type="entry name" value="Hydrolase"/>
    <property type="match status" value="1"/>
</dbReference>
<dbReference type="PANTHER" id="PTHR43316">
    <property type="entry name" value="HYDROLASE, HALOACID DELAHOGENASE-RELATED"/>
    <property type="match status" value="1"/>
</dbReference>
<dbReference type="NCBIfam" id="TIGR01549">
    <property type="entry name" value="HAD-SF-IA-v1"/>
    <property type="match status" value="1"/>
</dbReference>
<evidence type="ECO:0000313" key="4">
    <source>
        <dbReference type="Proteomes" id="UP000053681"/>
    </source>
</evidence>
<evidence type="ECO:0000313" key="3">
    <source>
        <dbReference type="EMBL" id="KSU88655.1"/>
    </source>
</evidence>
<organism evidence="3 4">
    <name type="scientific">Priestia veravalensis</name>
    <dbReference type="NCBI Taxonomy" id="1414648"/>
    <lineage>
        <taxon>Bacteria</taxon>
        <taxon>Bacillati</taxon>
        <taxon>Bacillota</taxon>
        <taxon>Bacilli</taxon>
        <taxon>Bacillales</taxon>
        <taxon>Bacillaceae</taxon>
        <taxon>Priestia</taxon>
    </lineage>
</organism>
<dbReference type="InterPro" id="IPR023214">
    <property type="entry name" value="HAD_sf"/>
</dbReference>
<dbReference type="SUPFAM" id="SSF56784">
    <property type="entry name" value="HAD-like"/>
    <property type="match status" value="1"/>
</dbReference>
<dbReference type="RefSeq" id="WP_062686583.1">
    <property type="nucleotide sequence ID" value="NZ_KQ758636.1"/>
</dbReference>
<proteinExistence type="inferred from homology"/>
<keyword evidence="4" id="KW-1185">Reference proteome</keyword>
<dbReference type="EMBL" id="LNQP01000017">
    <property type="protein sequence ID" value="KSU88655.1"/>
    <property type="molecule type" value="Genomic_DNA"/>
</dbReference>
<dbReference type="SFLD" id="SFLDG01129">
    <property type="entry name" value="C1.5:_HAD__Beta-PGM__Phosphata"/>
    <property type="match status" value="1"/>
</dbReference>
<dbReference type="Gene3D" id="3.40.50.1000">
    <property type="entry name" value="HAD superfamily/HAD-like"/>
    <property type="match status" value="1"/>
</dbReference>
<dbReference type="PRINTS" id="PR00413">
    <property type="entry name" value="HADHALOGNASE"/>
</dbReference>
<dbReference type="InterPro" id="IPR036412">
    <property type="entry name" value="HAD-like_sf"/>
</dbReference>
<dbReference type="SFLD" id="SFLDG01135">
    <property type="entry name" value="C1.5.6:_HAD__Beta-PGM__Phospha"/>
    <property type="match status" value="1"/>
</dbReference>
<dbReference type="NCBIfam" id="TIGR01509">
    <property type="entry name" value="HAD-SF-IA-v3"/>
    <property type="match status" value="1"/>
</dbReference>
<dbReference type="AlphaFoldDB" id="A0A0V8JNM5"/>
<reference evidence="3 4" key="1">
    <citation type="submission" date="2015-11" db="EMBL/GenBank/DDBJ databases">
        <title>Bacillus caseinolyticus sp nov.</title>
        <authorList>
            <person name="Dastager S.G."/>
            <person name="Mawlankar R."/>
        </authorList>
    </citation>
    <scope>NUCLEOTIDE SEQUENCE [LARGE SCALE GENOMIC DNA]</scope>
    <source>
        <strain evidence="3 4">SGD-V-76</strain>
    </source>
</reference>
<comment type="caution">
    <text evidence="3">The sequence shown here is derived from an EMBL/GenBank/DDBJ whole genome shotgun (WGS) entry which is preliminary data.</text>
</comment>